<sequence>MEQFIELYSQLPLEAKIGYGVVGIIVIAMIIAVQFVVYFSIRLPILAAAWAVNKFNSKPDEKNPDDNDNNDTPAAA</sequence>
<name>A0ABY2Y3G5_9HYPH</name>
<evidence type="ECO:0000313" key="4">
    <source>
        <dbReference type="Proteomes" id="UP000312784"/>
    </source>
</evidence>
<keyword evidence="2" id="KW-0812">Transmembrane</keyword>
<comment type="caution">
    <text evidence="3">The sequence shown here is derived from an EMBL/GenBank/DDBJ whole genome shotgun (WGS) entry which is preliminary data.</text>
</comment>
<feature type="region of interest" description="Disordered" evidence="1">
    <location>
        <begin position="56"/>
        <end position="76"/>
    </location>
</feature>
<dbReference type="EMBL" id="VEWL01000006">
    <property type="protein sequence ID" value="TNV15845.1"/>
    <property type="molecule type" value="Genomic_DNA"/>
</dbReference>
<organism evidence="3 4">
    <name type="scientific">Ochrobactrum teleogrylli</name>
    <dbReference type="NCBI Taxonomy" id="2479765"/>
    <lineage>
        <taxon>Bacteria</taxon>
        <taxon>Pseudomonadati</taxon>
        <taxon>Pseudomonadota</taxon>
        <taxon>Alphaproteobacteria</taxon>
        <taxon>Hyphomicrobiales</taxon>
        <taxon>Brucellaceae</taxon>
        <taxon>Brucella/Ochrobactrum group</taxon>
        <taxon>Ochrobactrum</taxon>
    </lineage>
</organism>
<reference evidence="3 4" key="1">
    <citation type="submission" date="2019-06" db="EMBL/GenBank/DDBJ databases">
        <title>Ochrobactrum cricket sp.nov., isolated from the insect Teleogryllus occipitalis living in deserted cropland.</title>
        <authorList>
            <person name="Hu M."/>
        </authorList>
    </citation>
    <scope>NUCLEOTIDE SEQUENCE [LARGE SCALE GENOMIC DNA]</scope>
    <source>
        <strain evidence="3 4">LCB8</strain>
    </source>
</reference>
<dbReference type="RefSeq" id="WP_140024929.1">
    <property type="nucleotide sequence ID" value="NZ_JBHUFG010000016.1"/>
</dbReference>
<accession>A0ABY2Y3G5</accession>
<protein>
    <submittedName>
        <fullName evidence="3">Uncharacterized protein</fullName>
    </submittedName>
</protein>
<evidence type="ECO:0000256" key="2">
    <source>
        <dbReference type="SAM" id="Phobius"/>
    </source>
</evidence>
<feature type="transmembrane region" description="Helical" evidence="2">
    <location>
        <begin position="17"/>
        <end position="41"/>
    </location>
</feature>
<keyword evidence="4" id="KW-1185">Reference proteome</keyword>
<dbReference type="Proteomes" id="UP000312784">
    <property type="component" value="Unassembled WGS sequence"/>
</dbReference>
<evidence type="ECO:0000313" key="3">
    <source>
        <dbReference type="EMBL" id="TNV15845.1"/>
    </source>
</evidence>
<gene>
    <name evidence="3" type="ORF">FIC94_11195</name>
</gene>
<keyword evidence="2" id="KW-1133">Transmembrane helix</keyword>
<evidence type="ECO:0000256" key="1">
    <source>
        <dbReference type="SAM" id="MobiDB-lite"/>
    </source>
</evidence>
<keyword evidence="2" id="KW-0472">Membrane</keyword>
<proteinExistence type="predicted"/>